<name>A0ABY8QEL7_9RHOB</name>
<dbReference type="Pfam" id="PF12146">
    <property type="entry name" value="Hydrolase_4"/>
    <property type="match status" value="1"/>
</dbReference>
<dbReference type="PANTHER" id="PTHR39624">
    <property type="entry name" value="PROTEIN INVOLVED IN RIMO-MEDIATED BETA-METHYLTHIOLATION OF RIBOSOMAL PROTEIN S12 YCAO"/>
    <property type="match status" value="1"/>
</dbReference>
<dbReference type="Gene3D" id="3.40.50.1820">
    <property type="entry name" value="alpha/beta hydrolase"/>
    <property type="match status" value="1"/>
</dbReference>
<dbReference type="InterPro" id="IPR015946">
    <property type="entry name" value="KH_dom-like_a/b"/>
</dbReference>
<dbReference type="InterPro" id="IPR003718">
    <property type="entry name" value="OsmC/Ohr_fam"/>
</dbReference>
<dbReference type="GO" id="GO:0016787">
    <property type="term" value="F:hydrolase activity"/>
    <property type="evidence" value="ECO:0007669"/>
    <property type="project" value="UniProtKB-KW"/>
</dbReference>
<keyword evidence="2" id="KW-0378">Hydrolase</keyword>
<feature type="domain" description="Serine aminopeptidase S33" evidence="1">
    <location>
        <begin position="48"/>
        <end position="147"/>
    </location>
</feature>
<dbReference type="InterPro" id="IPR029058">
    <property type="entry name" value="AB_hydrolase_fold"/>
</dbReference>
<dbReference type="EMBL" id="CP124616">
    <property type="protein sequence ID" value="WGW02453.1"/>
    <property type="molecule type" value="Genomic_DNA"/>
</dbReference>
<dbReference type="RefSeq" id="WP_282299087.1">
    <property type="nucleotide sequence ID" value="NZ_CP124616.1"/>
</dbReference>
<dbReference type="PANTHER" id="PTHR39624:SF2">
    <property type="entry name" value="OSMC-LIKE PROTEIN"/>
    <property type="match status" value="1"/>
</dbReference>
<reference evidence="2 3" key="1">
    <citation type="submission" date="2023-05" db="EMBL/GenBank/DDBJ databases">
        <title>YMD87, complete Genome.</title>
        <authorList>
            <person name="Zhang J."/>
            <person name="Xu X."/>
        </authorList>
    </citation>
    <scope>NUCLEOTIDE SEQUENCE [LARGE SCALE GENOMIC DNA]</scope>
    <source>
        <strain evidence="2 3">YMD87</strain>
    </source>
</reference>
<dbReference type="InterPro" id="IPR036102">
    <property type="entry name" value="OsmC/Ohrsf"/>
</dbReference>
<dbReference type="InterPro" id="IPR022742">
    <property type="entry name" value="Hydrolase_4"/>
</dbReference>
<dbReference type="Pfam" id="PF02566">
    <property type="entry name" value="OsmC"/>
    <property type="match status" value="1"/>
</dbReference>
<dbReference type="SUPFAM" id="SSF53474">
    <property type="entry name" value="alpha/beta-Hydrolases"/>
    <property type="match status" value="1"/>
</dbReference>
<dbReference type="SUPFAM" id="SSF82784">
    <property type="entry name" value="OsmC-like"/>
    <property type="match status" value="1"/>
</dbReference>
<evidence type="ECO:0000313" key="3">
    <source>
        <dbReference type="Proteomes" id="UP001241605"/>
    </source>
</evidence>
<proteinExistence type="predicted"/>
<dbReference type="Proteomes" id="UP001241605">
    <property type="component" value="Chromosome"/>
</dbReference>
<gene>
    <name evidence="2" type="ORF">QF118_10885</name>
</gene>
<evidence type="ECO:0000313" key="2">
    <source>
        <dbReference type="EMBL" id="WGW02453.1"/>
    </source>
</evidence>
<sequence length="403" mass="42946">MPTKRLTFPGHSGATLAARLDLPQGPHLGTAVFAHCFTCGKDIPAAKRISARLAGMGIAVLRFDFTGLGHSKGEFAHTTFTSNAADLRAAAVHLDDLGMAPSLLIGHSLGGLAVLKAAAQIASVKAVATIGAPFDPHHVTRHFDEQIETIRNTGQAQVSLGGRPVTIGQGFLEDVQDKDLGPTIAGLNRALLVLHAPRDEIVDITNATRIFTAAKHPKSFVTLDEADHLITNPRDAEYAAEVIAAWAGRYLDLKPPAPPIGAPEGITRVSEADPEGFLQDIQNGPHHHALADEPKAYGGSNRGMSPYGFLAAGLGACASMTIRMYARRKGWPLTHVSVDVTHDKLHAQDAATGTETRVDSFTRRITLTGDLDQSQRDRLLEIADKCPVHKTLEKGATIKTELA</sequence>
<keyword evidence="3" id="KW-1185">Reference proteome</keyword>
<accession>A0ABY8QEL7</accession>
<organism evidence="2 3">
    <name type="scientific">Tropicibacter oceani</name>
    <dbReference type="NCBI Taxonomy" id="3058420"/>
    <lineage>
        <taxon>Bacteria</taxon>
        <taxon>Pseudomonadati</taxon>
        <taxon>Pseudomonadota</taxon>
        <taxon>Alphaproteobacteria</taxon>
        <taxon>Rhodobacterales</taxon>
        <taxon>Roseobacteraceae</taxon>
        <taxon>Tropicibacter</taxon>
    </lineage>
</organism>
<evidence type="ECO:0000259" key="1">
    <source>
        <dbReference type="Pfam" id="PF12146"/>
    </source>
</evidence>
<dbReference type="Gene3D" id="3.30.300.20">
    <property type="match status" value="1"/>
</dbReference>
<protein>
    <submittedName>
        <fullName evidence="2">Bifunctional alpha/beta hydrolase/OsmC family protein</fullName>
    </submittedName>
</protein>